<dbReference type="PANTHER" id="PTHR12143:SF43">
    <property type="entry name" value="PUTATIVE-RELATED"/>
    <property type="match status" value="1"/>
</dbReference>
<evidence type="ECO:0000256" key="3">
    <source>
        <dbReference type="ARBA" id="ARBA00022837"/>
    </source>
</evidence>
<evidence type="ECO:0000313" key="7">
    <source>
        <dbReference type="Proteomes" id="UP000274046"/>
    </source>
</evidence>
<keyword evidence="6" id="KW-0378">Hydrolase</keyword>
<dbReference type="InterPro" id="IPR014718">
    <property type="entry name" value="GH-type_carb-bd"/>
</dbReference>
<dbReference type="PANTHER" id="PTHR12143">
    <property type="entry name" value="PEPTIDE N-GLYCANASE PNGASE -RELATED"/>
    <property type="match status" value="1"/>
</dbReference>
<dbReference type="GO" id="GO:0005975">
    <property type="term" value="P:carbohydrate metabolic process"/>
    <property type="evidence" value="ECO:0007669"/>
    <property type="project" value="InterPro"/>
</dbReference>
<feature type="domain" description="Glycosyl hydrolase family 92 N-terminal" evidence="5">
    <location>
        <begin position="41"/>
        <end position="287"/>
    </location>
</feature>
<dbReference type="EMBL" id="RBEE01000002">
    <property type="protein sequence ID" value="RNL56662.1"/>
    <property type="molecule type" value="Genomic_DNA"/>
</dbReference>
<dbReference type="InterPro" id="IPR005887">
    <property type="entry name" value="GH92_a_mannosidase_put"/>
</dbReference>
<dbReference type="RefSeq" id="WP_123204173.1">
    <property type="nucleotide sequence ID" value="NZ_RBEE01000002.1"/>
</dbReference>
<dbReference type="Proteomes" id="UP000274046">
    <property type="component" value="Unassembled WGS sequence"/>
</dbReference>
<dbReference type="Gene3D" id="2.70.98.10">
    <property type="match status" value="1"/>
</dbReference>
<dbReference type="Gene3D" id="1.20.1050.60">
    <property type="entry name" value="alpha-1,2-mannosidase"/>
    <property type="match status" value="1"/>
</dbReference>
<dbReference type="SUPFAM" id="SSF48208">
    <property type="entry name" value="Six-hairpin glycosidases"/>
    <property type="match status" value="1"/>
</dbReference>
<dbReference type="Pfam" id="PF17678">
    <property type="entry name" value="Glyco_hydro_92N"/>
    <property type="match status" value="1"/>
</dbReference>
<dbReference type="AlphaFoldDB" id="A0A3N0C2K4"/>
<sequence length="760" mass="86013">MNVIARKYKAKSVGIKIIGIILLTCLQSVSVFAQQSALIKYVQPFSGTSASTTMASQHIEDKTERLANTIPAVAPPFSMTQWTPQTQLTETKCLAPYYYSNKKIYGFRASHWISGSCTQDYGSFTIMPISGKLKTNTTDYAENYNHDNEVSTPSYYKLNLNRYKLQVELTASLRCGVMRVTAIKTDSVYVLISPNSDKDKGYIHIDEAKGEISGYNPVHRIYQGWGEAAGFSGYFFIKIKKAIKTSGVYSDGNTAKNHTISNKKNLGAYAGFMMEKGEQLIIYSGTSFTSIDAAKRNLESEIKNETFDSVLSKTNATWEKSLSQIKITDPNEKKKKIFYTALYHAQQHPRLFNDVDGTYPQYAGNYQTQKISKGNYYDDFSMWDIYRAQLPLVELLQPELANSFANSLVLKGKQGGWFPIFPCWNSYTAAMIGDHATAFLASAYNKGIRDYDVKEAYRLMRQNAFEMPDSVDYLNGKGRRGINSYLKYGYIPMEDSIPNAFHKKEQVSRTLEYAYDDYALATIAKDLGKTEDFKKLSQRALNYKNVFDPKVGMVRGRFENGNWYSPFYPDHREPYITEGTPRQYTFYVPHDVPGLIKLMGGSKNLENELDSLFIKKEYWHGNEPGHQIPFLYNFTTSPWKTQLQVNRILNEEYDEGAGGLSGNDDAGQMSAWYVFAALGFYPVDPVSGNYQLTSPSFQQTQISFSNGKKLNIKTSKSSKNAIYISKILLNGKSYGANYIKHDDLIKGGDVVFYLIDKPKK</sequence>
<organism evidence="6 7">
    <name type="scientific">Pedobacter jejuensis</name>
    <dbReference type="NCBI Taxonomy" id="1268550"/>
    <lineage>
        <taxon>Bacteria</taxon>
        <taxon>Pseudomonadati</taxon>
        <taxon>Bacteroidota</taxon>
        <taxon>Sphingobacteriia</taxon>
        <taxon>Sphingobacteriales</taxon>
        <taxon>Sphingobacteriaceae</taxon>
        <taxon>Pedobacter</taxon>
    </lineage>
</organism>
<comment type="cofactor">
    <cofactor evidence="1">
        <name>Ca(2+)</name>
        <dbReference type="ChEBI" id="CHEBI:29108"/>
    </cofactor>
</comment>
<dbReference type="GO" id="GO:0030246">
    <property type="term" value="F:carbohydrate binding"/>
    <property type="evidence" value="ECO:0007669"/>
    <property type="project" value="InterPro"/>
</dbReference>
<dbReference type="InterPro" id="IPR008928">
    <property type="entry name" value="6-hairpin_glycosidase_sf"/>
</dbReference>
<dbReference type="GO" id="GO:0005829">
    <property type="term" value="C:cytosol"/>
    <property type="evidence" value="ECO:0007669"/>
    <property type="project" value="TreeGrafter"/>
</dbReference>
<keyword evidence="7" id="KW-1185">Reference proteome</keyword>
<proteinExistence type="predicted"/>
<evidence type="ECO:0000259" key="5">
    <source>
        <dbReference type="Pfam" id="PF17678"/>
    </source>
</evidence>
<accession>A0A3N0C2K4</accession>
<name>A0A3N0C2K4_9SPHI</name>
<evidence type="ECO:0000256" key="1">
    <source>
        <dbReference type="ARBA" id="ARBA00001913"/>
    </source>
</evidence>
<dbReference type="Gene3D" id="1.20.1610.10">
    <property type="entry name" value="alpha-1,2-mannosidases domains"/>
    <property type="match status" value="1"/>
</dbReference>
<dbReference type="GO" id="GO:0006516">
    <property type="term" value="P:glycoprotein catabolic process"/>
    <property type="evidence" value="ECO:0007669"/>
    <property type="project" value="TreeGrafter"/>
</dbReference>
<dbReference type="GO" id="GO:0000224">
    <property type="term" value="F:peptide-N4-(N-acetyl-beta-glucosaminyl)asparagine amidase activity"/>
    <property type="evidence" value="ECO:0007669"/>
    <property type="project" value="TreeGrafter"/>
</dbReference>
<dbReference type="Pfam" id="PF07971">
    <property type="entry name" value="Glyco_hydro_92"/>
    <property type="match status" value="1"/>
</dbReference>
<dbReference type="InterPro" id="IPR050883">
    <property type="entry name" value="PNGase"/>
</dbReference>
<gene>
    <name evidence="6" type="ORF">D7004_01865</name>
</gene>
<evidence type="ECO:0000313" key="6">
    <source>
        <dbReference type="EMBL" id="RNL56662.1"/>
    </source>
</evidence>
<evidence type="ECO:0000259" key="4">
    <source>
        <dbReference type="Pfam" id="PF07971"/>
    </source>
</evidence>
<feature type="domain" description="Glycosyl hydrolase family 92" evidence="4">
    <location>
        <begin position="294"/>
        <end position="754"/>
    </location>
</feature>
<comment type="subunit">
    <text evidence="2">Monomer.</text>
</comment>
<evidence type="ECO:0000256" key="2">
    <source>
        <dbReference type="ARBA" id="ARBA00011245"/>
    </source>
</evidence>
<reference evidence="6 7" key="1">
    <citation type="submission" date="2018-10" db="EMBL/GenBank/DDBJ databases">
        <title>Genome sequencing of Pedobacter jejuensis TNB23.</title>
        <authorList>
            <person name="Cho Y.-J."/>
            <person name="Cho A."/>
            <person name="Kim O.-S."/>
        </authorList>
    </citation>
    <scope>NUCLEOTIDE SEQUENCE [LARGE SCALE GENOMIC DNA]</scope>
    <source>
        <strain evidence="6 7">TNB23</strain>
    </source>
</reference>
<dbReference type="InterPro" id="IPR012939">
    <property type="entry name" value="Glyco_hydro_92"/>
</dbReference>
<keyword evidence="3" id="KW-0106">Calcium</keyword>
<dbReference type="NCBIfam" id="TIGR01180">
    <property type="entry name" value="aman2_put"/>
    <property type="match status" value="1"/>
</dbReference>
<dbReference type="OrthoDB" id="9758101at2"/>
<protein>
    <submittedName>
        <fullName evidence="6">Glycoside hydrolase family 92 protein</fullName>
    </submittedName>
</protein>
<dbReference type="InterPro" id="IPR041371">
    <property type="entry name" value="GH92_N"/>
</dbReference>
<dbReference type="Gene3D" id="3.30.2080.10">
    <property type="entry name" value="GH92 mannosidase domain"/>
    <property type="match status" value="1"/>
</dbReference>
<comment type="caution">
    <text evidence="6">The sequence shown here is derived from an EMBL/GenBank/DDBJ whole genome shotgun (WGS) entry which is preliminary data.</text>
</comment>
<dbReference type="FunFam" id="3.30.2080.10:FF:000001">
    <property type="entry name" value="Alpha-1,2-mannosidase subfamily"/>
    <property type="match status" value="1"/>
</dbReference>